<reference evidence="6 7" key="1">
    <citation type="submission" date="2020-01" db="EMBL/GenBank/DDBJ databases">
        <title>Genome sequence of Desulfovibrio aerotolerans DSM 16695(T).</title>
        <authorList>
            <person name="Karnachuk O."/>
            <person name="Avakyan M."/>
            <person name="Mardanov A."/>
            <person name="Kadnikov V."/>
            <person name="Ravin N."/>
        </authorList>
    </citation>
    <scope>NUCLEOTIDE SEQUENCE [LARGE SCALE GENOMIC DNA]</scope>
    <source>
        <strain evidence="6 7">DSM 16695</strain>
    </source>
</reference>
<organism evidence="6 7">
    <name type="scientific">Solidesulfovibrio aerotolerans</name>
    <dbReference type="NCBI Taxonomy" id="295255"/>
    <lineage>
        <taxon>Bacteria</taxon>
        <taxon>Pseudomonadati</taxon>
        <taxon>Thermodesulfobacteriota</taxon>
        <taxon>Desulfovibrionia</taxon>
        <taxon>Desulfovibrionales</taxon>
        <taxon>Desulfovibrionaceae</taxon>
        <taxon>Solidesulfovibrio</taxon>
    </lineage>
</organism>
<protein>
    <submittedName>
        <fullName evidence="6">Flagellar biosynthesis protein FlgG</fullName>
    </submittedName>
</protein>
<dbReference type="InterPro" id="IPR010930">
    <property type="entry name" value="Flg_bb/hook_C_dom"/>
</dbReference>
<evidence type="ECO:0000256" key="1">
    <source>
        <dbReference type="ARBA" id="ARBA00004117"/>
    </source>
</evidence>
<feature type="domain" description="Flagellar basal-body/hook protein C-terminal" evidence="5">
    <location>
        <begin position="85"/>
        <end position="126"/>
    </location>
</feature>
<dbReference type="Pfam" id="PF06429">
    <property type="entry name" value="Flg_bbr_C"/>
    <property type="match status" value="1"/>
</dbReference>
<dbReference type="GO" id="GO:0071978">
    <property type="term" value="P:bacterial-type flagellum-dependent swarming motility"/>
    <property type="evidence" value="ECO:0007669"/>
    <property type="project" value="TreeGrafter"/>
</dbReference>
<comment type="similarity">
    <text evidence="2">Belongs to the flagella basal body rod proteins family.</text>
</comment>
<keyword evidence="7" id="KW-1185">Reference proteome</keyword>
<evidence type="ECO:0000259" key="4">
    <source>
        <dbReference type="Pfam" id="PF00460"/>
    </source>
</evidence>
<dbReference type="GO" id="GO:0009425">
    <property type="term" value="C:bacterial-type flagellum basal body"/>
    <property type="evidence" value="ECO:0007669"/>
    <property type="project" value="UniProtKB-SubCell"/>
</dbReference>
<comment type="caution">
    <text evidence="6">The sequence shown here is derived from an EMBL/GenBank/DDBJ whole genome shotgun (WGS) entry which is preliminary data.</text>
</comment>
<dbReference type="RefSeq" id="WP_160963676.1">
    <property type="nucleotide sequence ID" value="NZ_WVUD01000053.1"/>
</dbReference>
<keyword evidence="6" id="KW-0966">Cell projection</keyword>
<dbReference type="InterPro" id="IPR001444">
    <property type="entry name" value="Flag_bb_rod_N"/>
</dbReference>
<evidence type="ECO:0000259" key="5">
    <source>
        <dbReference type="Pfam" id="PF06429"/>
    </source>
</evidence>
<dbReference type="EMBL" id="WVUD01000053">
    <property type="protein sequence ID" value="MYL85059.1"/>
    <property type="molecule type" value="Genomic_DNA"/>
</dbReference>
<dbReference type="PROSITE" id="PS00588">
    <property type="entry name" value="FLAGELLA_BB_ROD"/>
    <property type="match status" value="1"/>
</dbReference>
<keyword evidence="3" id="KW-0975">Bacterial flagellum</keyword>
<dbReference type="OrthoDB" id="7357187at2"/>
<feature type="domain" description="Flagellar basal body rod protein N-terminal" evidence="4">
    <location>
        <begin position="7"/>
        <end position="35"/>
    </location>
</feature>
<proteinExistence type="inferred from homology"/>
<gene>
    <name evidence="6" type="ORF">GTA51_18265</name>
</gene>
<keyword evidence="6" id="KW-0282">Flagellum</keyword>
<dbReference type="AlphaFoldDB" id="A0A7C9IQ66"/>
<name>A0A7C9IQ66_9BACT</name>
<dbReference type="Proteomes" id="UP000482487">
    <property type="component" value="Unassembled WGS sequence"/>
</dbReference>
<sequence length="128" mass="13132">MTDAIASAQSALSALTTSLAATANNVANLNTDGYKSKDVRLETGPQGRGVRVGEVAEDTAAGGYRPAAVSSQNESGVSDPSAALVETSTVDLARQTVAMVETSRAFEANVAVVRTQDDMVGALLDMRV</sequence>
<dbReference type="PANTHER" id="PTHR30435:SF19">
    <property type="entry name" value="FLAGELLAR BASAL-BODY ROD PROTEIN FLGG"/>
    <property type="match status" value="1"/>
</dbReference>
<dbReference type="InterPro" id="IPR019776">
    <property type="entry name" value="Flagellar_basal_body_rod_CS"/>
</dbReference>
<dbReference type="PANTHER" id="PTHR30435">
    <property type="entry name" value="FLAGELLAR PROTEIN"/>
    <property type="match status" value="1"/>
</dbReference>
<comment type="subcellular location">
    <subcellularLocation>
        <location evidence="1">Bacterial flagellum basal body</location>
    </subcellularLocation>
</comment>
<evidence type="ECO:0000256" key="3">
    <source>
        <dbReference type="ARBA" id="ARBA00023143"/>
    </source>
</evidence>
<keyword evidence="6" id="KW-0969">Cilium</keyword>
<evidence type="ECO:0000313" key="7">
    <source>
        <dbReference type="Proteomes" id="UP000482487"/>
    </source>
</evidence>
<evidence type="ECO:0000313" key="6">
    <source>
        <dbReference type="EMBL" id="MYL85059.1"/>
    </source>
</evidence>
<dbReference type="Pfam" id="PF00460">
    <property type="entry name" value="Flg_bb_rod"/>
    <property type="match status" value="1"/>
</dbReference>
<evidence type="ECO:0000256" key="2">
    <source>
        <dbReference type="ARBA" id="ARBA00009677"/>
    </source>
</evidence>
<accession>A0A7C9IQ66</accession>